<evidence type="ECO:0000256" key="2">
    <source>
        <dbReference type="ARBA" id="ARBA00023157"/>
    </source>
</evidence>
<dbReference type="InterPro" id="IPR001254">
    <property type="entry name" value="Trypsin_dom"/>
</dbReference>
<dbReference type="Pfam" id="PF05270">
    <property type="entry name" value="AbfB"/>
    <property type="match status" value="1"/>
</dbReference>
<dbReference type="PANTHER" id="PTHR24276:SF98">
    <property type="entry name" value="FI18310P1-RELATED"/>
    <property type="match status" value="1"/>
</dbReference>
<dbReference type="Pfam" id="PF00089">
    <property type="entry name" value="Trypsin"/>
    <property type="match status" value="1"/>
</dbReference>
<sequence>MSRTRSRVTHTAVLAAAFALFATPAHAITGGSPVAPGQHDYVTAFDQGERRCTATLIDPQWVLSTASCFDTNPDQAGVQVTAGRPPRRITLRFPGKGQDQVVDVVDLAPRAERDVLMGRLSDPVHHVAPAAIGTTPPAVGEVLQAVGFGRTATQPRPEVPHAAPFTVTGPVGETFGLTGGAAICDGDLGGPALRVSGGRAELLGVHASSGQAGCPGQSGGTPGATETRVDDLRPWIEQTIAEGRKTPGLETGNIVQLTGVHATKCLDVFFARWEAGTKAVIAGCHGRPNQRWEVRVTGANTAMFRSMNNKGMCLDLIDGLREGSRAGQSPCDEQDRGQWWEALPAAAGAVELRNAAADLVLQAASFATAEGSDVTAGTNRHEADQHWTLSVVGRARHDLTQPGDDRRSIRATNPGLADHFVRHRDGLGFLSFVTEGSSDLERKDATFRLVPGRANAHCYSLESAHLPGNFLRHANGRLRLDGPSGDVGLFNADATWCARDGLSSNGVSFESWNFPDKFLRHINGELWLAQQDGSNWWENKNNFHHDTSWDPVRALRP</sequence>
<keyword evidence="4" id="KW-0732">Signal</keyword>
<dbReference type="Gene3D" id="2.80.10.50">
    <property type="match status" value="2"/>
</dbReference>
<feature type="signal peptide" evidence="4">
    <location>
        <begin position="1"/>
        <end position="27"/>
    </location>
</feature>
<evidence type="ECO:0000256" key="1">
    <source>
        <dbReference type="ARBA" id="ARBA00007664"/>
    </source>
</evidence>
<protein>
    <recommendedName>
        <fullName evidence="5">Peptidase S1 domain-containing protein</fullName>
    </recommendedName>
</protein>
<dbReference type="SUPFAM" id="SSF50494">
    <property type="entry name" value="Trypsin-like serine proteases"/>
    <property type="match status" value="1"/>
</dbReference>
<dbReference type="InterPro" id="IPR007934">
    <property type="entry name" value="AbfB_ABD"/>
</dbReference>
<accession>A0ABS5ALS3</accession>
<evidence type="ECO:0000256" key="3">
    <source>
        <dbReference type="SAM" id="MobiDB-lite"/>
    </source>
</evidence>
<keyword evidence="7" id="KW-1185">Reference proteome</keyword>
<comment type="similarity">
    <text evidence="1">Belongs to the peptidase S1 family.</text>
</comment>
<dbReference type="SMART" id="SM00020">
    <property type="entry name" value="Tryp_SPc"/>
    <property type="match status" value="1"/>
</dbReference>
<evidence type="ECO:0000313" key="7">
    <source>
        <dbReference type="Proteomes" id="UP001519363"/>
    </source>
</evidence>
<evidence type="ECO:0000313" key="6">
    <source>
        <dbReference type="EMBL" id="MBP2477508.1"/>
    </source>
</evidence>
<dbReference type="PROSITE" id="PS50240">
    <property type="entry name" value="TRYPSIN_DOM"/>
    <property type="match status" value="1"/>
</dbReference>
<name>A0ABS5ALS3_9PSEU</name>
<feature type="chain" id="PRO_5045050878" description="Peptidase S1 domain-containing protein" evidence="4">
    <location>
        <begin position="28"/>
        <end position="557"/>
    </location>
</feature>
<dbReference type="Gene3D" id="2.40.10.10">
    <property type="entry name" value="Trypsin-like serine proteases"/>
    <property type="match status" value="1"/>
</dbReference>
<feature type="domain" description="Peptidase S1" evidence="5">
    <location>
        <begin position="28"/>
        <end position="241"/>
    </location>
</feature>
<dbReference type="InterPro" id="IPR043504">
    <property type="entry name" value="Peptidase_S1_PA_chymotrypsin"/>
</dbReference>
<proteinExistence type="inferred from homology"/>
<dbReference type="SUPFAM" id="SSF110221">
    <property type="entry name" value="AbfB domain"/>
    <property type="match status" value="1"/>
</dbReference>
<dbReference type="Proteomes" id="UP001519363">
    <property type="component" value="Unassembled WGS sequence"/>
</dbReference>
<dbReference type="SMART" id="SM00458">
    <property type="entry name" value="RICIN"/>
    <property type="match status" value="1"/>
</dbReference>
<dbReference type="EMBL" id="JAGIOO010000001">
    <property type="protein sequence ID" value="MBP2477508.1"/>
    <property type="molecule type" value="Genomic_DNA"/>
</dbReference>
<gene>
    <name evidence="6" type="ORF">JOF53_006380</name>
</gene>
<dbReference type="SUPFAM" id="SSF50370">
    <property type="entry name" value="Ricin B-like lectins"/>
    <property type="match status" value="1"/>
</dbReference>
<comment type="caution">
    <text evidence="6">The sequence shown here is derived from an EMBL/GenBank/DDBJ whole genome shotgun (WGS) entry which is preliminary data.</text>
</comment>
<dbReference type="CDD" id="cd23399">
    <property type="entry name" value="beta-trefoil_ABD_ABFB"/>
    <property type="match status" value="1"/>
</dbReference>
<dbReference type="Pfam" id="PF00652">
    <property type="entry name" value="Ricin_B_lectin"/>
    <property type="match status" value="1"/>
</dbReference>
<dbReference type="PRINTS" id="PR00722">
    <property type="entry name" value="CHYMOTRYPSIN"/>
</dbReference>
<dbReference type="InterPro" id="IPR050430">
    <property type="entry name" value="Peptidase_S1"/>
</dbReference>
<dbReference type="InterPro" id="IPR000772">
    <property type="entry name" value="Ricin_B_lectin"/>
</dbReference>
<dbReference type="PROSITE" id="PS50231">
    <property type="entry name" value="RICIN_B_LECTIN"/>
    <property type="match status" value="1"/>
</dbReference>
<dbReference type="CDD" id="cd00161">
    <property type="entry name" value="beta-trefoil_Ricin-like"/>
    <property type="match status" value="1"/>
</dbReference>
<organism evidence="6 7">
    <name type="scientific">Crossiella equi</name>
    <dbReference type="NCBI Taxonomy" id="130796"/>
    <lineage>
        <taxon>Bacteria</taxon>
        <taxon>Bacillati</taxon>
        <taxon>Actinomycetota</taxon>
        <taxon>Actinomycetes</taxon>
        <taxon>Pseudonocardiales</taxon>
        <taxon>Pseudonocardiaceae</taxon>
        <taxon>Crossiella</taxon>
    </lineage>
</organism>
<dbReference type="InterPro" id="IPR009003">
    <property type="entry name" value="Peptidase_S1_PA"/>
</dbReference>
<evidence type="ECO:0000256" key="4">
    <source>
        <dbReference type="SAM" id="SignalP"/>
    </source>
</evidence>
<reference evidence="6 7" key="1">
    <citation type="submission" date="2021-03" db="EMBL/GenBank/DDBJ databases">
        <title>Sequencing the genomes of 1000 actinobacteria strains.</title>
        <authorList>
            <person name="Klenk H.-P."/>
        </authorList>
    </citation>
    <scope>NUCLEOTIDE SEQUENCE [LARGE SCALE GENOMIC DNA]</scope>
    <source>
        <strain evidence="6 7">DSM 44580</strain>
    </source>
</reference>
<dbReference type="InterPro" id="IPR035992">
    <property type="entry name" value="Ricin_B-like_lectins"/>
</dbReference>
<evidence type="ECO:0000259" key="5">
    <source>
        <dbReference type="PROSITE" id="PS50240"/>
    </source>
</evidence>
<dbReference type="RefSeq" id="WP_158103360.1">
    <property type="nucleotide sequence ID" value="NZ_JAGIOO010000001.1"/>
</dbReference>
<keyword evidence="2" id="KW-1015">Disulfide bond</keyword>
<dbReference type="PANTHER" id="PTHR24276">
    <property type="entry name" value="POLYSERASE-RELATED"/>
    <property type="match status" value="1"/>
</dbReference>
<feature type="region of interest" description="Disordered" evidence="3">
    <location>
        <begin position="208"/>
        <end position="227"/>
    </location>
</feature>
<dbReference type="InterPro" id="IPR036195">
    <property type="entry name" value="AbfB_ABD_sf"/>
</dbReference>
<dbReference type="InterPro" id="IPR001314">
    <property type="entry name" value="Peptidase_S1A"/>
</dbReference>